<proteinExistence type="predicted"/>
<gene>
    <name evidence="1" type="ORF">B0J12DRAFT_570271</name>
</gene>
<evidence type="ECO:0000313" key="1">
    <source>
        <dbReference type="EMBL" id="KAH7054338.1"/>
    </source>
</evidence>
<dbReference type="Proteomes" id="UP000774617">
    <property type="component" value="Unassembled WGS sequence"/>
</dbReference>
<keyword evidence="2" id="KW-1185">Reference proteome</keyword>
<organism evidence="1 2">
    <name type="scientific">Macrophomina phaseolina</name>
    <dbReference type="NCBI Taxonomy" id="35725"/>
    <lineage>
        <taxon>Eukaryota</taxon>
        <taxon>Fungi</taxon>
        <taxon>Dikarya</taxon>
        <taxon>Ascomycota</taxon>
        <taxon>Pezizomycotina</taxon>
        <taxon>Dothideomycetes</taxon>
        <taxon>Dothideomycetes incertae sedis</taxon>
        <taxon>Botryosphaeriales</taxon>
        <taxon>Botryosphaeriaceae</taxon>
        <taxon>Macrophomina</taxon>
    </lineage>
</organism>
<comment type="caution">
    <text evidence="1">The sequence shown here is derived from an EMBL/GenBank/DDBJ whole genome shotgun (WGS) entry which is preliminary data.</text>
</comment>
<protein>
    <submittedName>
        <fullName evidence="1">Alpha-galactosidase A</fullName>
    </submittedName>
</protein>
<name>A0ABQ8GFB6_9PEZI</name>
<sequence>MPQIQDPIGPIILSMEVDDEDKCESEYRLRIGNRVKYLSIAPATFDRDTLSFPLASLPPLPYYDDDWTVAHISRDADSGELKTSLSNRKFAGVQSIWHSARINVLDLERTQQLTVTSVPQLLSSEDKVVVIAKIARFEWEIHRIERETRAYLALLQHGASDVAPRFLGHVHESGRVIGFLLEKLEGQRNASIDDLSGCEVALGRFHGLGLLHGDANRYNFLVGQDGVRIIDFEHFQENASEQMRKKEMQSLRNLLSDRSGRGGGFTFEGCEE</sequence>
<dbReference type="Gene3D" id="1.10.510.10">
    <property type="entry name" value="Transferase(Phosphotransferase) domain 1"/>
    <property type="match status" value="1"/>
</dbReference>
<dbReference type="InterPro" id="IPR011009">
    <property type="entry name" value="Kinase-like_dom_sf"/>
</dbReference>
<evidence type="ECO:0000313" key="2">
    <source>
        <dbReference type="Proteomes" id="UP000774617"/>
    </source>
</evidence>
<accession>A0ABQ8GFB6</accession>
<dbReference type="EMBL" id="JAGTJR010000009">
    <property type="protein sequence ID" value="KAH7054338.1"/>
    <property type="molecule type" value="Genomic_DNA"/>
</dbReference>
<dbReference type="SUPFAM" id="SSF56112">
    <property type="entry name" value="Protein kinase-like (PK-like)"/>
    <property type="match status" value="1"/>
</dbReference>
<reference evidence="1 2" key="1">
    <citation type="journal article" date="2021" name="Nat. Commun.">
        <title>Genetic determinants of endophytism in the Arabidopsis root mycobiome.</title>
        <authorList>
            <person name="Mesny F."/>
            <person name="Miyauchi S."/>
            <person name="Thiergart T."/>
            <person name="Pickel B."/>
            <person name="Atanasova L."/>
            <person name="Karlsson M."/>
            <person name="Huettel B."/>
            <person name="Barry K.W."/>
            <person name="Haridas S."/>
            <person name="Chen C."/>
            <person name="Bauer D."/>
            <person name="Andreopoulos W."/>
            <person name="Pangilinan J."/>
            <person name="LaButti K."/>
            <person name="Riley R."/>
            <person name="Lipzen A."/>
            <person name="Clum A."/>
            <person name="Drula E."/>
            <person name="Henrissat B."/>
            <person name="Kohler A."/>
            <person name="Grigoriev I.V."/>
            <person name="Martin F.M."/>
            <person name="Hacquard S."/>
        </authorList>
    </citation>
    <scope>NUCLEOTIDE SEQUENCE [LARGE SCALE GENOMIC DNA]</scope>
    <source>
        <strain evidence="1 2">MPI-SDFR-AT-0080</strain>
    </source>
</reference>